<reference evidence="1" key="1">
    <citation type="submission" date="2022-10" db="EMBL/GenBank/DDBJ databases">
        <title>Complete genome sequence of Capnocytophaga ochracea KCOM 2812 isolated from actinomycosis lesion.</title>
        <authorList>
            <person name="Kook J.-K."/>
            <person name="Park S.-N."/>
            <person name="Lim Y.K."/>
        </authorList>
    </citation>
    <scope>NUCLEOTIDE SEQUENCE</scope>
    <source>
        <strain evidence="1">KCOM 28121</strain>
    </source>
</reference>
<evidence type="ECO:0000313" key="1">
    <source>
        <dbReference type="EMBL" id="UZD42142.1"/>
    </source>
</evidence>
<protein>
    <submittedName>
        <fullName evidence="1">Glycosyltransferase</fullName>
    </submittedName>
</protein>
<accession>A0AA46WAB0</accession>
<dbReference type="EMBL" id="CP110230">
    <property type="protein sequence ID" value="UZD42142.1"/>
    <property type="molecule type" value="Genomic_DNA"/>
</dbReference>
<dbReference type="AlphaFoldDB" id="A0AA46WAB0"/>
<name>A0AA46WAB0_CAPOC</name>
<evidence type="ECO:0000313" key="2">
    <source>
        <dbReference type="Proteomes" id="UP001163262"/>
    </source>
</evidence>
<dbReference type="Proteomes" id="UP001163262">
    <property type="component" value="Chromosome"/>
</dbReference>
<proteinExistence type="predicted"/>
<sequence>MRKEAEKFGRGEGEILMKKGCKMGGVSL</sequence>
<gene>
    <name evidence="1" type="ORF">OL231_06965</name>
</gene>
<organism evidence="1 2">
    <name type="scientific">Capnocytophaga ochracea</name>
    <dbReference type="NCBI Taxonomy" id="1018"/>
    <lineage>
        <taxon>Bacteria</taxon>
        <taxon>Pseudomonadati</taxon>
        <taxon>Bacteroidota</taxon>
        <taxon>Flavobacteriia</taxon>
        <taxon>Flavobacteriales</taxon>
        <taxon>Flavobacteriaceae</taxon>
        <taxon>Capnocytophaga</taxon>
    </lineage>
</organism>